<dbReference type="Proteomes" id="UP000326380">
    <property type="component" value="Unassembled WGS sequence"/>
</dbReference>
<dbReference type="EMBL" id="VTWU01000001">
    <property type="protein sequence ID" value="KAA9339862.1"/>
    <property type="molecule type" value="Genomic_DNA"/>
</dbReference>
<gene>
    <name evidence="1" type="ORF">F0P96_04395</name>
</gene>
<protein>
    <submittedName>
        <fullName evidence="1">Uncharacterized protein</fullName>
    </submittedName>
</protein>
<sequence length="283" mass="31255">MFHETFTATADSRSKRVNIEQNLRTIEVVRTGPAVLNGRLGSLNESITVNITDKSGRLRRVYTDIPLGAIAFHAQFGQGAIREIRDAQAEITKLTLEIDLAKDFGIRLGTTERASLYLKDAVVGHTYEFRSNNNSPLLGGGVTGTNIYKWVQVDVLESHKNINVDSIIGLVIPTKRTNPFTTTGVEEVTLKFANGNDDVYTMDEILGLNARKNDVETLQTVFNKDLDENLAGNTEVIMHGSATSDFAYLDCKDATNVRIQTDGTPLPIYQVMLVSTLVEDMED</sequence>
<dbReference type="RefSeq" id="WP_151077563.1">
    <property type="nucleotide sequence ID" value="NZ_CP047647.1"/>
</dbReference>
<evidence type="ECO:0000313" key="2">
    <source>
        <dbReference type="Proteomes" id="UP000326380"/>
    </source>
</evidence>
<proteinExistence type="predicted"/>
<reference evidence="1 2" key="1">
    <citation type="submission" date="2019-09" db="EMBL/GenBank/DDBJ databases">
        <title>Genome sequence of Hymenobacter sp. M3.</title>
        <authorList>
            <person name="Srinivasan S."/>
        </authorList>
    </citation>
    <scope>NUCLEOTIDE SEQUENCE [LARGE SCALE GENOMIC DNA]</scope>
    <source>
        <strain evidence="1 2">M3</strain>
    </source>
</reference>
<keyword evidence="2" id="KW-1185">Reference proteome</keyword>
<name>A0A7L4ZSS2_9BACT</name>
<evidence type="ECO:0000313" key="1">
    <source>
        <dbReference type="EMBL" id="KAA9339862.1"/>
    </source>
</evidence>
<dbReference type="AlphaFoldDB" id="A0A7L4ZSS2"/>
<accession>A0A7L4ZSS2</accession>
<comment type="caution">
    <text evidence="1">The sequence shown here is derived from an EMBL/GenBank/DDBJ whole genome shotgun (WGS) entry which is preliminary data.</text>
</comment>
<organism evidence="1 2">
    <name type="scientific">Hymenobacter busanensis</name>
    <dbReference type="NCBI Taxonomy" id="2607656"/>
    <lineage>
        <taxon>Bacteria</taxon>
        <taxon>Pseudomonadati</taxon>
        <taxon>Bacteroidota</taxon>
        <taxon>Cytophagia</taxon>
        <taxon>Cytophagales</taxon>
        <taxon>Hymenobacteraceae</taxon>
        <taxon>Hymenobacter</taxon>
    </lineage>
</organism>